<dbReference type="InterPro" id="IPR036691">
    <property type="entry name" value="Endo/exonu/phosph_ase_sf"/>
</dbReference>
<dbReference type="InterPro" id="IPR046985">
    <property type="entry name" value="IP5"/>
</dbReference>
<dbReference type="GO" id="GO:0046856">
    <property type="term" value="P:phosphatidylinositol dephosphorylation"/>
    <property type="evidence" value="ECO:0007669"/>
    <property type="project" value="InterPro"/>
</dbReference>
<dbReference type="GO" id="GO:0004439">
    <property type="term" value="F:phosphatidylinositol-4,5-bisphosphate 5-phosphatase activity"/>
    <property type="evidence" value="ECO:0007669"/>
    <property type="project" value="UniProtKB-EC"/>
</dbReference>
<dbReference type="Ensembl" id="ENSCCRT00015020485.1">
    <property type="protein sequence ID" value="ENSCCRP00015019776.1"/>
    <property type="gene ID" value="ENSCCRG00015008576.1"/>
</dbReference>
<dbReference type="PANTHER" id="PTHR11200:SF298">
    <property type="entry name" value="INOSITOL POLYPHOSPHATE 5-PHOSPHATASE K ISOFORM X1"/>
    <property type="match status" value="1"/>
</dbReference>
<sequence>KNVIVASRRMQGVFLQVFSKFCHLPFLRGIQTQSTRTGLGGYWVSQMRKDIWERQRMENFESILQQQQFEGSMAVGVLDHDVVFWFGDLNFRIEGYDIHVVKSSHNTRCLYRSWQYGFFQSLNMVKKTEPVLEGFMEGPLNFPPTYKFDVETHTYDTSAKKRKPTWTDRILWVSAGRAPPYRPITLHYSSHMGFTLSDHKPVSALFCLHVSLKMVNVPLVTLEVEKEWTKFSDATVKLTVGLYKVIH</sequence>
<dbReference type="AlphaFoldDB" id="A0A8C1TEA8"/>
<dbReference type="PANTHER" id="PTHR11200">
    <property type="entry name" value="INOSITOL 5-PHOSPHATASE"/>
    <property type="match status" value="1"/>
</dbReference>
<dbReference type="Pfam" id="PF22669">
    <property type="entry name" value="Exo_endo_phos2"/>
    <property type="match status" value="1"/>
</dbReference>
<organism evidence="3 4">
    <name type="scientific">Cyprinus carpio</name>
    <name type="common">Common carp</name>
    <dbReference type="NCBI Taxonomy" id="7962"/>
    <lineage>
        <taxon>Eukaryota</taxon>
        <taxon>Metazoa</taxon>
        <taxon>Chordata</taxon>
        <taxon>Craniata</taxon>
        <taxon>Vertebrata</taxon>
        <taxon>Euteleostomi</taxon>
        <taxon>Actinopterygii</taxon>
        <taxon>Neopterygii</taxon>
        <taxon>Teleostei</taxon>
        <taxon>Ostariophysi</taxon>
        <taxon>Cypriniformes</taxon>
        <taxon>Cyprinidae</taxon>
        <taxon>Cyprininae</taxon>
        <taxon>Cyprinus</taxon>
    </lineage>
</organism>
<evidence type="ECO:0000259" key="2">
    <source>
        <dbReference type="SMART" id="SM00128"/>
    </source>
</evidence>
<reference evidence="3" key="1">
    <citation type="submission" date="2025-08" db="UniProtKB">
        <authorList>
            <consortium name="Ensembl"/>
        </authorList>
    </citation>
    <scope>IDENTIFICATION</scope>
</reference>
<feature type="domain" description="Inositol polyphosphate-related phosphatase" evidence="2">
    <location>
        <begin position="1"/>
        <end position="216"/>
    </location>
</feature>
<dbReference type="EC" id="3.1.3.36" evidence="1"/>
<proteinExistence type="predicted"/>
<dbReference type="InterPro" id="IPR000300">
    <property type="entry name" value="IPPc"/>
</dbReference>
<accession>A0A8C1TEA8</accession>
<dbReference type="GO" id="GO:0034485">
    <property type="term" value="F:phosphatidylinositol-3,4,5-trisphosphate 5-phosphatase activity"/>
    <property type="evidence" value="ECO:0007669"/>
    <property type="project" value="TreeGrafter"/>
</dbReference>
<dbReference type="GO" id="GO:0005886">
    <property type="term" value="C:plasma membrane"/>
    <property type="evidence" value="ECO:0007669"/>
    <property type="project" value="TreeGrafter"/>
</dbReference>
<name>A0A8C1TEA8_CYPCA</name>
<dbReference type="Proteomes" id="UP000694700">
    <property type="component" value="Unplaced"/>
</dbReference>
<evidence type="ECO:0000313" key="3">
    <source>
        <dbReference type="Ensembl" id="ENSCCRP00015019776.1"/>
    </source>
</evidence>
<evidence type="ECO:0000256" key="1">
    <source>
        <dbReference type="ARBA" id="ARBA00013044"/>
    </source>
</evidence>
<dbReference type="SMART" id="SM00128">
    <property type="entry name" value="IPPc"/>
    <property type="match status" value="1"/>
</dbReference>
<evidence type="ECO:0000313" key="4">
    <source>
        <dbReference type="Proteomes" id="UP000694700"/>
    </source>
</evidence>
<dbReference type="SUPFAM" id="SSF56219">
    <property type="entry name" value="DNase I-like"/>
    <property type="match status" value="1"/>
</dbReference>
<dbReference type="GO" id="GO:0001726">
    <property type="term" value="C:ruffle"/>
    <property type="evidence" value="ECO:0007669"/>
    <property type="project" value="TreeGrafter"/>
</dbReference>
<protein>
    <recommendedName>
        <fullName evidence="1">phosphoinositide 5-phosphatase</fullName>
        <ecNumber evidence="1">3.1.3.36</ecNumber>
    </recommendedName>
</protein>
<dbReference type="GO" id="GO:0005737">
    <property type="term" value="C:cytoplasm"/>
    <property type="evidence" value="ECO:0007669"/>
    <property type="project" value="TreeGrafter"/>
</dbReference>
<dbReference type="Gene3D" id="3.60.10.10">
    <property type="entry name" value="Endonuclease/exonuclease/phosphatase"/>
    <property type="match status" value="1"/>
</dbReference>